<gene>
    <name evidence="1" type="ORF">PIB30_077735</name>
</gene>
<protein>
    <submittedName>
        <fullName evidence="1">Uncharacterized protein</fullName>
    </submittedName>
</protein>
<keyword evidence="2" id="KW-1185">Reference proteome</keyword>
<evidence type="ECO:0000313" key="2">
    <source>
        <dbReference type="Proteomes" id="UP001341840"/>
    </source>
</evidence>
<organism evidence="1 2">
    <name type="scientific">Stylosanthes scabra</name>
    <dbReference type="NCBI Taxonomy" id="79078"/>
    <lineage>
        <taxon>Eukaryota</taxon>
        <taxon>Viridiplantae</taxon>
        <taxon>Streptophyta</taxon>
        <taxon>Embryophyta</taxon>
        <taxon>Tracheophyta</taxon>
        <taxon>Spermatophyta</taxon>
        <taxon>Magnoliopsida</taxon>
        <taxon>eudicotyledons</taxon>
        <taxon>Gunneridae</taxon>
        <taxon>Pentapetalae</taxon>
        <taxon>rosids</taxon>
        <taxon>fabids</taxon>
        <taxon>Fabales</taxon>
        <taxon>Fabaceae</taxon>
        <taxon>Papilionoideae</taxon>
        <taxon>50 kb inversion clade</taxon>
        <taxon>dalbergioids sensu lato</taxon>
        <taxon>Dalbergieae</taxon>
        <taxon>Pterocarpus clade</taxon>
        <taxon>Stylosanthes</taxon>
    </lineage>
</organism>
<dbReference type="InterPro" id="IPR015947">
    <property type="entry name" value="PUA-like_sf"/>
</dbReference>
<proteinExistence type="predicted"/>
<accession>A0ABU6RQY7</accession>
<sequence>MAFSTFSIVPAGILTQPPLPIATPLPQLESPRTDPTTTCLGPTTIASLLKLLLFPLPLDLFPCAILPFQIFDFCYNIMMHTLLHTNLPFFLQPANHCEDSIPLLRCQREGTTYEGDFKSSQIDGVADRKHTASMRNSTTTAMCTKGGGSGM</sequence>
<evidence type="ECO:0000313" key="1">
    <source>
        <dbReference type="EMBL" id="MED6126375.1"/>
    </source>
</evidence>
<dbReference type="Proteomes" id="UP001341840">
    <property type="component" value="Unassembled WGS sequence"/>
</dbReference>
<name>A0ABU6RQY7_9FABA</name>
<comment type="caution">
    <text evidence="1">The sequence shown here is derived from an EMBL/GenBank/DDBJ whole genome shotgun (WGS) entry which is preliminary data.</text>
</comment>
<dbReference type="EMBL" id="JASCZI010031262">
    <property type="protein sequence ID" value="MED6126375.1"/>
    <property type="molecule type" value="Genomic_DNA"/>
</dbReference>
<reference evidence="1 2" key="1">
    <citation type="journal article" date="2023" name="Plants (Basel)">
        <title>Bridging the Gap: Combining Genomics and Transcriptomics Approaches to Understand Stylosanthes scabra, an Orphan Legume from the Brazilian Caatinga.</title>
        <authorList>
            <person name="Ferreira-Neto J.R.C."/>
            <person name="da Silva M.D."/>
            <person name="Binneck E."/>
            <person name="de Melo N.F."/>
            <person name="da Silva R.H."/>
            <person name="de Melo A.L.T.M."/>
            <person name="Pandolfi V."/>
            <person name="Bustamante F.O."/>
            <person name="Brasileiro-Vidal A.C."/>
            <person name="Benko-Iseppon A.M."/>
        </authorList>
    </citation>
    <scope>NUCLEOTIDE SEQUENCE [LARGE SCALE GENOMIC DNA]</scope>
    <source>
        <tissue evidence="1">Leaves</tissue>
    </source>
</reference>
<dbReference type="SUPFAM" id="SSF88697">
    <property type="entry name" value="PUA domain-like"/>
    <property type="match status" value="1"/>
</dbReference>